<evidence type="ECO:0000313" key="9">
    <source>
        <dbReference type="EMBL" id="SNT73678.1"/>
    </source>
</evidence>
<dbReference type="GO" id="GO:0072344">
    <property type="term" value="P:rescue of stalled ribosome"/>
    <property type="evidence" value="ECO:0007669"/>
    <property type="project" value="UniProtKB-UniRule"/>
</dbReference>
<feature type="compositionally biased region" description="Low complexity" evidence="8">
    <location>
        <begin position="202"/>
        <end position="213"/>
    </location>
</feature>
<feature type="compositionally biased region" description="Basic and acidic residues" evidence="8">
    <location>
        <begin position="234"/>
        <end position="243"/>
    </location>
</feature>
<dbReference type="NCBIfam" id="TIGR00447">
    <property type="entry name" value="pth"/>
    <property type="match status" value="1"/>
</dbReference>
<evidence type="ECO:0000256" key="5">
    <source>
        <dbReference type="ARBA" id="ARBA00038063"/>
    </source>
</evidence>
<feature type="site" description="Discriminates between blocked and unblocked aminoacyl-tRNA" evidence="7">
    <location>
        <position position="13"/>
    </location>
</feature>
<comment type="function">
    <text evidence="7">Hydrolyzes ribosome-free peptidyl-tRNAs (with 1 or more amino acids incorporated), which drop off the ribosome during protein synthesis, or as a result of ribosome stalling.</text>
</comment>
<dbReference type="PROSITE" id="PS01196">
    <property type="entry name" value="PEPT_TRNA_HYDROL_2"/>
    <property type="match status" value="1"/>
</dbReference>
<comment type="catalytic activity">
    <reaction evidence="7">
        <text>an N-acyl-L-alpha-aminoacyl-tRNA + H2O = an N-acyl-L-amino acid + a tRNA + H(+)</text>
        <dbReference type="Rhea" id="RHEA:54448"/>
        <dbReference type="Rhea" id="RHEA-COMP:10123"/>
        <dbReference type="Rhea" id="RHEA-COMP:13883"/>
        <dbReference type="ChEBI" id="CHEBI:15377"/>
        <dbReference type="ChEBI" id="CHEBI:15378"/>
        <dbReference type="ChEBI" id="CHEBI:59874"/>
        <dbReference type="ChEBI" id="CHEBI:78442"/>
        <dbReference type="ChEBI" id="CHEBI:138191"/>
        <dbReference type="EC" id="3.1.1.29"/>
    </reaction>
</comment>
<dbReference type="OrthoDB" id="9800507at2"/>
<dbReference type="PANTHER" id="PTHR17224:SF1">
    <property type="entry name" value="PEPTIDYL-TRNA HYDROLASE"/>
    <property type="match status" value="1"/>
</dbReference>
<comment type="subcellular location">
    <subcellularLocation>
        <location evidence="7">Cytoplasm</location>
    </subcellularLocation>
</comment>
<keyword evidence="10" id="KW-1185">Reference proteome</keyword>
<feature type="binding site" evidence="7">
    <location>
        <position position="72"/>
    </location>
    <ligand>
        <name>tRNA</name>
        <dbReference type="ChEBI" id="CHEBI:17843"/>
    </ligand>
</feature>
<accession>A0A239PU68</accession>
<protein>
    <recommendedName>
        <fullName evidence="6 7">Peptidyl-tRNA hydrolase</fullName>
        <shortName evidence="7">Pth</shortName>
        <ecNumber evidence="1 7">3.1.1.29</ecNumber>
    </recommendedName>
</protein>
<dbReference type="InterPro" id="IPR001328">
    <property type="entry name" value="Pept_tRNA_hydro"/>
</dbReference>
<name>A0A239PU68_9PROT</name>
<feature type="active site" description="Proton acceptor" evidence="7">
    <location>
        <position position="23"/>
    </location>
</feature>
<sequence length="243" mass="25589">MSAKPLLLVGLGNPGAKYARHRHNVGFMAVDAVADVHGFSPPRAKFQGELREGFLDSPRGRIKAIVLKPLTYMNESGRSVGEAMRFFRLQPADVVVFHDELDLAPGKVKAKTGGGTAGHNGLKSIAAHIGPDFRRVRIGIGHPGDKARVTGHVLGDFARADQEWLAPLLAAVAAAAPALAEGDARFTSALAQRLQPPRGKDAPAAARQAAPRPTEADKKKDATNPFAKALGRLLGRDGGARGA</sequence>
<dbReference type="GO" id="GO:0006515">
    <property type="term" value="P:protein quality control for misfolded or incompletely synthesized proteins"/>
    <property type="evidence" value="ECO:0007669"/>
    <property type="project" value="UniProtKB-UniRule"/>
</dbReference>
<dbReference type="Gene3D" id="3.40.50.1470">
    <property type="entry name" value="Peptidyl-tRNA hydrolase"/>
    <property type="match status" value="1"/>
</dbReference>
<proteinExistence type="inferred from homology"/>
<dbReference type="FunFam" id="3.40.50.1470:FF:000001">
    <property type="entry name" value="Peptidyl-tRNA hydrolase"/>
    <property type="match status" value="1"/>
</dbReference>
<evidence type="ECO:0000256" key="8">
    <source>
        <dbReference type="SAM" id="MobiDB-lite"/>
    </source>
</evidence>
<comment type="function">
    <text evidence="7">Catalyzes the release of premature peptidyl moieties from peptidyl-tRNA molecules trapped in stalled 50S ribosomal subunits, and thus maintains levels of free tRNAs and 50S ribosomes.</text>
</comment>
<dbReference type="AlphaFoldDB" id="A0A239PU68"/>
<reference evidence="9 10" key="1">
    <citation type="submission" date="2017-07" db="EMBL/GenBank/DDBJ databases">
        <authorList>
            <person name="Sun Z.S."/>
            <person name="Albrecht U."/>
            <person name="Echele G."/>
            <person name="Lee C.C."/>
        </authorList>
    </citation>
    <scope>NUCLEOTIDE SEQUENCE [LARGE SCALE GENOMIC DNA]</scope>
    <source>
        <strain evidence="9 10">CGMCC 1.12710</strain>
    </source>
</reference>
<keyword evidence="7" id="KW-0963">Cytoplasm</keyword>
<dbReference type="SUPFAM" id="SSF53178">
    <property type="entry name" value="Peptidyl-tRNA hydrolase-like"/>
    <property type="match status" value="1"/>
</dbReference>
<dbReference type="EMBL" id="FZQA01000003">
    <property type="protein sequence ID" value="SNT73678.1"/>
    <property type="molecule type" value="Genomic_DNA"/>
</dbReference>
<keyword evidence="4 7" id="KW-0694">RNA-binding</keyword>
<gene>
    <name evidence="7" type="primary">pth</name>
    <name evidence="9" type="ORF">SAMN06297382_1937</name>
</gene>
<keyword evidence="3 7" id="KW-0378">Hydrolase</keyword>
<dbReference type="CDD" id="cd00462">
    <property type="entry name" value="PTH"/>
    <property type="match status" value="1"/>
</dbReference>
<feature type="binding site" evidence="7">
    <location>
        <position position="120"/>
    </location>
    <ligand>
        <name>tRNA</name>
        <dbReference type="ChEBI" id="CHEBI:17843"/>
    </ligand>
</feature>
<comment type="similarity">
    <text evidence="5 7">Belongs to the PTH family.</text>
</comment>
<evidence type="ECO:0000256" key="7">
    <source>
        <dbReference type="HAMAP-Rule" id="MF_00083"/>
    </source>
</evidence>
<dbReference type="EC" id="3.1.1.29" evidence="1 7"/>
<dbReference type="PANTHER" id="PTHR17224">
    <property type="entry name" value="PEPTIDYL-TRNA HYDROLASE"/>
    <property type="match status" value="1"/>
</dbReference>
<dbReference type="InterPro" id="IPR036416">
    <property type="entry name" value="Pept_tRNA_hydro_sf"/>
</dbReference>
<evidence type="ECO:0000256" key="1">
    <source>
        <dbReference type="ARBA" id="ARBA00013260"/>
    </source>
</evidence>
<evidence type="ECO:0000256" key="6">
    <source>
        <dbReference type="ARBA" id="ARBA00050038"/>
    </source>
</evidence>
<organism evidence="9 10">
    <name type="scientific">Amphiplicatus metriothermophilus</name>
    <dbReference type="NCBI Taxonomy" id="1519374"/>
    <lineage>
        <taxon>Bacteria</taxon>
        <taxon>Pseudomonadati</taxon>
        <taxon>Pseudomonadota</taxon>
        <taxon>Alphaproteobacteria</taxon>
        <taxon>Parvularculales</taxon>
        <taxon>Parvularculaceae</taxon>
        <taxon>Amphiplicatus</taxon>
    </lineage>
</organism>
<dbReference type="Proteomes" id="UP000198346">
    <property type="component" value="Unassembled WGS sequence"/>
</dbReference>
<feature type="binding site" evidence="7">
    <location>
        <position position="74"/>
    </location>
    <ligand>
        <name>tRNA</name>
        <dbReference type="ChEBI" id="CHEBI:17843"/>
    </ligand>
</feature>
<feature type="site" description="Stabilizes the basic form of H active site to accept a proton" evidence="7">
    <location>
        <position position="99"/>
    </location>
</feature>
<feature type="binding site" evidence="7">
    <location>
        <position position="18"/>
    </location>
    <ligand>
        <name>tRNA</name>
        <dbReference type="ChEBI" id="CHEBI:17843"/>
    </ligand>
</feature>
<evidence type="ECO:0000256" key="2">
    <source>
        <dbReference type="ARBA" id="ARBA00022555"/>
    </source>
</evidence>
<dbReference type="InterPro" id="IPR018171">
    <property type="entry name" value="Pept_tRNA_hydro_CS"/>
</dbReference>
<dbReference type="HAMAP" id="MF_00083">
    <property type="entry name" value="Pept_tRNA_hydro_bact"/>
    <property type="match status" value="1"/>
</dbReference>
<evidence type="ECO:0000256" key="3">
    <source>
        <dbReference type="ARBA" id="ARBA00022801"/>
    </source>
</evidence>
<dbReference type="GO" id="GO:0000049">
    <property type="term" value="F:tRNA binding"/>
    <property type="evidence" value="ECO:0007669"/>
    <property type="project" value="UniProtKB-UniRule"/>
</dbReference>
<dbReference type="Pfam" id="PF01195">
    <property type="entry name" value="Pept_tRNA_hydro"/>
    <property type="match status" value="1"/>
</dbReference>
<dbReference type="RefSeq" id="WP_089412439.1">
    <property type="nucleotide sequence ID" value="NZ_FZQA01000003.1"/>
</dbReference>
<evidence type="ECO:0000256" key="4">
    <source>
        <dbReference type="ARBA" id="ARBA00022884"/>
    </source>
</evidence>
<dbReference type="GO" id="GO:0005737">
    <property type="term" value="C:cytoplasm"/>
    <property type="evidence" value="ECO:0007669"/>
    <property type="project" value="UniProtKB-SubCell"/>
</dbReference>
<evidence type="ECO:0000313" key="10">
    <source>
        <dbReference type="Proteomes" id="UP000198346"/>
    </source>
</evidence>
<feature type="region of interest" description="Disordered" evidence="8">
    <location>
        <begin position="193"/>
        <end position="243"/>
    </location>
</feature>
<comment type="subunit">
    <text evidence="7">Monomer.</text>
</comment>
<dbReference type="GO" id="GO:0004045">
    <property type="term" value="F:peptidyl-tRNA hydrolase activity"/>
    <property type="evidence" value="ECO:0007669"/>
    <property type="project" value="UniProtKB-UniRule"/>
</dbReference>
<keyword evidence="2 7" id="KW-0820">tRNA-binding</keyword>